<dbReference type="Pfam" id="PF02771">
    <property type="entry name" value="Acyl-CoA_dh_N"/>
    <property type="match status" value="1"/>
</dbReference>
<dbReference type="SUPFAM" id="SSF56645">
    <property type="entry name" value="Acyl-CoA dehydrogenase NM domain-like"/>
    <property type="match status" value="1"/>
</dbReference>
<dbReference type="EMBL" id="JBGBPQ010000032">
    <property type="protein sequence ID" value="KAL1495526.1"/>
    <property type="molecule type" value="Genomic_DNA"/>
</dbReference>
<dbReference type="SUPFAM" id="SSF47203">
    <property type="entry name" value="Acyl-CoA dehydrogenase C-terminal domain-like"/>
    <property type="match status" value="1"/>
</dbReference>
<dbReference type="EC" id="1.3.8.7" evidence="4"/>
<dbReference type="Pfam" id="PF09317">
    <property type="entry name" value="ACDH_C"/>
    <property type="match status" value="1"/>
</dbReference>
<evidence type="ECO:0000256" key="5">
    <source>
        <dbReference type="ARBA" id="ARBA00012040"/>
    </source>
</evidence>
<keyword evidence="8" id="KW-0274">FAD</keyword>
<name>A0AB34I9C9_PRYPA</name>
<dbReference type="InterPro" id="IPR046373">
    <property type="entry name" value="Acyl-CoA_Oxase/DH_mid-dom_sf"/>
</dbReference>
<dbReference type="InterPro" id="IPR036250">
    <property type="entry name" value="AcylCo_DH-like_C"/>
</dbReference>
<dbReference type="Proteomes" id="UP001515480">
    <property type="component" value="Unassembled WGS sequence"/>
</dbReference>
<evidence type="ECO:0000259" key="12">
    <source>
        <dbReference type="Pfam" id="PF00441"/>
    </source>
</evidence>
<dbReference type="InterPro" id="IPR009075">
    <property type="entry name" value="AcylCo_DH/oxidase_C"/>
</dbReference>
<dbReference type="InterPro" id="IPR050741">
    <property type="entry name" value="Acyl-CoA_dehydrogenase"/>
</dbReference>
<dbReference type="Gene3D" id="1.20.140.10">
    <property type="entry name" value="Butyryl-CoA Dehydrogenase, subunit A, domain 3"/>
    <property type="match status" value="1"/>
</dbReference>
<feature type="domain" description="Acyl-CoA dehydrogenase/oxidase N-terminal" evidence="13">
    <location>
        <begin position="88"/>
        <end position="194"/>
    </location>
</feature>
<dbReference type="Gene3D" id="1.10.540.10">
    <property type="entry name" value="Acyl-CoA dehydrogenase/oxidase, N-terminal domain"/>
    <property type="match status" value="1"/>
</dbReference>
<sequence>MPPLLPPRLPAHRMARALARTHTPLGDRTFISAAAYKLAQKQMPKMSETEKVALGCGTVGFDRDIFTGSPSLQHLIGTYTPKLTTEEQAFLDNEVEALCKMIDDFKVTNEKDMSAEAWDFMRDKGFFSMKIPKEWGGKGFSTHCVSSVLAKIGSHSFDANATVAVPNSLGPGELLVRYGTDEQRSYFLPRLADGTLIPCFGLTGPHSGSDATSLIGSYGVVERRGDEVGIRASFDKRYITLAPVAGVVGIGLDLKDPDGLLGSSGSEGFTVALLERGHAGLNMGPRHTPLNSAFMNGTVQGEDVWIPMSCVLGGQPRCGFGWHMFVECLAEGRGVSLPAGAMGAARTVCAGVGAYTRVRKQFRVPIAEFGGIQEALARAGRESYIILAGTELTNAIIDNHEAPMVLSSIMKQSCTERGRRVITDGMDIVGGAGICNGKANFVGNAYMSMPVAITVEGANIMTRSFQIIGQGLTRCHPHMLPIMETLMSNDKDAPSKFMGGVAKMLGHVGANFGLSLTRGIGATVSTAMRSSSAYTDGDKLLAYHEAQLLRLSANFAFAADVTLLLGGRLKFEELLMGRLADAMGSIFLGYATLHHFHRNRHNVKGLEALAESALLQLESEAQTALREASENFPRPVGAIGGWIMAAGIAPLGEWMRPYRPPRDSLTQEVARLLSTPSAVHAMFAENVYLADGGVTGENRVAELIKAMPICLEADTILATCKKTKREPSAQEAKVLALADELRNKLVQVDVHERMGPLEQQEGYVRPALLSTEARLVQSLPSGAGGQRSAAARA</sequence>
<dbReference type="GO" id="GO:0004466">
    <property type="term" value="F:long-chain fatty acyl-CoA dehydrogenase activity"/>
    <property type="evidence" value="ECO:0007669"/>
    <property type="project" value="UniProtKB-EC"/>
</dbReference>
<proteinExistence type="inferred from homology"/>
<evidence type="ECO:0000256" key="9">
    <source>
        <dbReference type="ARBA" id="ARBA00023002"/>
    </source>
</evidence>
<comment type="cofactor">
    <cofactor evidence="1">
        <name>FAD</name>
        <dbReference type="ChEBI" id="CHEBI:57692"/>
    </cofactor>
</comment>
<feature type="domain" description="Acyl-CoA dehydrogenase/oxidase C-terminal" evidence="12">
    <location>
        <begin position="321"/>
        <end position="463"/>
    </location>
</feature>
<dbReference type="PANTHER" id="PTHR48083">
    <property type="entry name" value="MEDIUM-CHAIN SPECIFIC ACYL-COA DEHYDROGENASE, MITOCHONDRIAL-RELATED"/>
    <property type="match status" value="1"/>
</dbReference>
<dbReference type="Pfam" id="PF00441">
    <property type="entry name" value="Acyl-CoA_dh_1"/>
    <property type="match status" value="1"/>
</dbReference>
<evidence type="ECO:0000256" key="6">
    <source>
        <dbReference type="ARBA" id="ARBA00020144"/>
    </source>
</evidence>
<dbReference type="InterPro" id="IPR013786">
    <property type="entry name" value="AcylCoA_DH/ox_N"/>
</dbReference>
<evidence type="ECO:0000313" key="16">
    <source>
        <dbReference type="Proteomes" id="UP001515480"/>
    </source>
</evidence>
<gene>
    <name evidence="15" type="ORF">AB1Y20_016890</name>
</gene>
<organism evidence="15 16">
    <name type="scientific">Prymnesium parvum</name>
    <name type="common">Toxic golden alga</name>
    <dbReference type="NCBI Taxonomy" id="97485"/>
    <lineage>
        <taxon>Eukaryota</taxon>
        <taxon>Haptista</taxon>
        <taxon>Haptophyta</taxon>
        <taxon>Prymnesiophyceae</taxon>
        <taxon>Prymnesiales</taxon>
        <taxon>Prymnesiaceae</taxon>
        <taxon>Prymnesium</taxon>
    </lineage>
</organism>
<dbReference type="FunFam" id="1.20.140.10:FF:000009">
    <property type="entry name" value="Acyl-CoA dehydrogenase"/>
    <property type="match status" value="1"/>
</dbReference>
<dbReference type="GO" id="GO:0051793">
    <property type="term" value="P:medium-chain fatty acid catabolic process"/>
    <property type="evidence" value="ECO:0007669"/>
    <property type="project" value="TreeGrafter"/>
</dbReference>
<comment type="similarity">
    <text evidence="3">Belongs to the acyl-CoA dehydrogenase family.</text>
</comment>
<evidence type="ECO:0000259" key="14">
    <source>
        <dbReference type="Pfam" id="PF09317"/>
    </source>
</evidence>
<dbReference type="InterPro" id="IPR009100">
    <property type="entry name" value="AcylCoA_DH/oxidase_NM_dom_sf"/>
</dbReference>
<dbReference type="InterPro" id="IPR015396">
    <property type="entry name" value="FadE_C"/>
</dbReference>
<evidence type="ECO:0000256" key="1">
    <source>
        <dbReference type="ARBA" id="ARBA00001974"/>
    </source>
</evidence>
<evidence type="ECO:0000256" key="2">
    <source>
        <dbReference type="ARBA" id="ARBA00005005"/>
    </source>
</evidence>
<evidence type="ECO:0000256" key="7">
    <source>
        <dbReference type="ARBA" id="ARBA00022630"/>
    </source>
</evidence>
<comment type="pathway">
    <text evidence="2">Lipid metabolism; fatty acid beta-oxidation.</text>
</comment>
<reference evidence="15 16" key="1">
    <citation type="journal article" date="2024" name="Science">
        <title>Giant polyketide synthase enzymes in the biosynthesis of giant marine polyether toxins.</title>
        <authorList>
            <person name="Fallon T.R."/>
            <person name="Shende V.V."/>
            <person name="Wierzbicki I.H."/>
            <person name="Pendleton A.L."/>
            <person name="Watervoot N.F."/>
            <person name="Auber R.P."/>
            <person name="Gonzalez D.J."/>
            <person name="Wisecaver J.H."/>
            <person name="Moore B.S."/>
        </authorList>
    </citation>
    <scope>NUCLEOTIDE SEQUENCE [LARGE SCALE GENOMIC DNA]</scope>
    <source>
        <strain evidence="15 16">12B1</strain>
    </source>
</reference>
<dbReference type="EC" id="1.3.8.8" evidence="5"/>
<dbReference type="PANTHER" id="PTHR48083:SF2">
    <property type="entry name" value="MEDIUM-CHAIN SPECIFIC ACYL-COA DEHYDROGENASE, MITOCHONDRIAL"/>
    <property type="match status" value="1"/>
</dbReference>
<keyword evidence="16" id="KW-1185">Reference proteome</keyword>
<comment type="catalytic activity">
    <reaction evidence="10">
        <text>a medium-chain 2,3-saturated fatty acyl-CoA + oxidized [electron-transfer flavoprotein] + H(+) = a medium-chain (2E)-enoyl-CoA + reduced [electron-transfer flavoprotein]</text>
        <dbReference type="Rhea" id="RHEA:14477"/>
        <dbReference type="Rhea" id="RHEA-COMP:10685"/>
        <dbReference type="Rhea" id="RHEA-COMP:10686"/>
        <dbReference type="ChEBI" id="CHEBI:15378"/>
        <dbReference type="ChEBI" id="CHEBI:57692"/>
        <dbReference type="ChEBI" id="CHEBI:58307"/>
        <dbReference type="ChEBI" id="CHEBI:83723"/>
        <dbReference type="ChEBI" id="CHEBI:83726"/>
        <dbReference type="EC" id="1.3.8.7"/>
    </reaction>
</comment>
<dbReference type="GO" id="GO:0070991">
    <property type="term" value="F:medium-chain fatty acyl-CoA dehydrogenase activity"/>
    <property type="evidence" value="ECO:0007669"/>
    <property type="project" value="UniProtKB-EC"/>
</dbReference>
<evidence type="ECO:0000259" key="13">
    <source>
        <dbReference type="Pfam" id="PF02771"/>
    </source>
</evidence>
<evidence type="ECO:0000256" key="4">
    <source>
        <dbReference type="ARBA" id="ARBA00012033"/>
    </source>
</evidence>
<protein>
    <recommendedName>
        <fullName evidence="6">Acyl-coenzyme A dehydrogenase</fullName>
        <ecNumber evidence="4">1.3.8.7</ecNumber>
        <ecNumber evidence="5">1.3.8.8</ecNumber>
    </recommendedName>
</protein>
<evidence type="ECO:0000313" key="15">
    <source>
        <dbReference type="EMBL" id="KAL1495526.1"/>
    </source>
</evidence>
<keyword evidence="7" id="KW-0285">Flavoprotein</keyword>
<dbReference type="NCBIfam" id="NF007000">
    <property type="entry name" value="PRK09463.1"/>
    <property type="match status" value="1"/>
</dbReference>
<comment type="caution">
    <text evidence="15">The sequence shown here is derived from an EMBL/GenBank/DDBJ whole genome shotgun (WGS) entry which is preliminary data.</text>
</comment>
<feature type="domain" description="Acyl-CoA dehydrogenase C-terminal bacterial-type" evidence="14">
    <location>
        <begin position="473"/>
        <end position="743"/>
    </location>
</feature>
<evidence type="ECO:0000256" key="10">
    <source>
        <dbReference type="ARBA" id="ARBA00047882"/>
    </source>
</evidence>
<evidence type="ECO:0000256" key="11">
    <source>
        <dbReference type="ARBA" id="ARBA00049247"/>
    </source>
</evidence>
<evidence type="ECO:0000256" key="3">
    <source>
        <dbReference type="ARBA" id="ARBA00009347"/>
    </source>
</evidence>
<evidence type="ECO:0000256" key="8">
    <source>
        <dbReference type="ARBA" id="ARBA00022827"/>
    </source>
</evidence>
<keyword evidence="9" id="KW-0560">Oxidoreductase</keyword>
<dbReference type="AlphaFoldDB" id="A0AB34I9C9"/>
<dbReference type="NCBIfam" id="NF009586">
    <property type="entry name" value="PRK13026.1"/>
    <property type="match status" value="1"/>
</dbReference>
<dbReference type="Gene3D" id="2.40.110.10">
    <property type="entry name" value="Butyryl-CoA Dehydrogenase, subunit A, domain 2"/>
    <property type="match status" value="1"/>
</dbReference>
<dbReference type="GO" id="GO:0033539">
    <property type="term" value="P:fatty acid beta-oxidation using acyl-CoA dehydrogenase"/>
    <property type="evidence" value="ECO:0007669"/>
    <property type="project" value="InterPro"/>
</dbReference>
<dbReference type="InterPro" id="IPR037069">
    <property type="entry name" value="AcylCoA_DH/ox_N_sf"/>
</dbReference>
<dbReference type="GO" id="GO:0050660">
    <property type="term" value="F:flavin adenine dinucleotide binding"/>
    <property type="evidence" value="ECO:0007669"/>
    <property type="project" value="InterPro"/>
</dbReference>
<dbReference type="GO" id="GO:0005739">
    <property type="term" value="C:mitochondrion"/>
    <property type="evidence" value="ECO:0007669"/>
    <property type="project" value="TreeGrafter"/>
</dbReference>
<accession>A0AB34I9C9</accession>
<comment type="catalytic activity">
    <reaction evidence="11">
        <text>a long-chain 2,3-saturated fatty acyl-CoA + oxidized [electron-transfer flavoprotein] + H(+) = a long-chain (2E)-enoyl-CoA + reduced [electron-transfer flavoprotein]</text>
        <dbReference type="Rhea" id="RHEA:17721"/>
        <dbReference type="Rhea" id="RHEA-COMP:10685"/>
        <dbReference type="Rhea" id="RHEA-COMP:10686"/>
        <dbReference type="ChEBI" id="CHEBI:15378"/>
        <dbReference type="ChEBI" id="CHEBI:57692"/>
        <dbReference type="ChEBI" id="CHEBI:58307"/>
        <dbReference type="ChEBI" id="CHEBI:83721"/>
        <dbReference type="ChEBI" id="CHEBI:83727"/>
        <dbReference type="EC" id="1.3.8.8"/>
    </reaction>
</comment>